<name>A0A0C9Z6Z1_9AGAM</name>
<dbReference type="AlphaFoldDB" id="A0A0C9Z6Z1"/>
<dbReference type="Pfam" id="PF12660">
    <property type="entry name" value="zf-TFIIIC"/>
    <property type="match status" value="1"/>
</dbReference>
<dbReference type="EMBL" id="KN833811">
    <property type="protein sequence ID" value="KIK18202.1"/>
    <property type="molecule type" value="Genomic_DNA"/>
</dbReference>
<dbReference type="GO" id="GO:0000127">
    <property type="term" value="C:transcription factor TFIIIC complex"/>
    <property type="evidence" value="ECO:0007669"/>
    <property type="project" value="InterPro"/>
</dbReference>
<dbReference type="InterPro" id="IPR036322">
    <property type="entry name" value="WD40_repeat_dom_sf"/>
</dbReference>
<dbReference type="PANTHER" id="PTHR15496">
    <property type="entry name" value="GENERAL TRANSCRIPTION FACTOR 3C POLYPEPTIDE 4 FAMILY"/>
    <property type="match status" value="1"/>
</dbReference>
<reference evidence="3 4" key="1">
    <citation type="submission" date="2014-04" db="EMBL/GenBank/DDBJ databases">
        <authorList>
            <consortium name="DOE Joint Genome Institute"/>
            <person name="Kuo A."/>
            <person name="Kohler A."/>
            <person name="Costa M.D."/>
            <person name="Nagy L.G."/>
            <person name="Floudas D."/>
            <person name="Copeland A."/>
            <person name="Barry K.W."/>
            <person name="Cichocki N."/>
            <person name="Veneault-Fourrey C."/>
            <person name="LaButti K."/>
            <person name="Lindquist E.A."/>
            <person name="Lipzen A."/>
            <person name="Lundell T."/>
            <person name="Morin E."/>
            <person name="Murat C."/>
            <person name="Sun H."/>
            <person name="Tunlid A."/>
            <person name="Henrissat B."/>
            <person name="Grigoriev I.V."/>
            <person name="Hibbett D.S."/>
            <person name="Martin F."/>
            <person name="Nordberg H.P."/>
            <person name="Cantor M.N."/>
            <person name="Hua S.X."/>
        </authorList>
    </citation>
    <scope>NUCLEOTIDE SEQUENCE [LARGE SCALE GENOMIC DNA]</scope>
    <source>
        <strain evidence="3 4">441</strain>
    </source>
</reference>
<accession>A0A0C9Z6Z1</accession>
<evidence type="ECO:0000259" key="2">
    <source>
        <dbReference type="Pfam" id="PF12660"/>
    </source>
</evidence>
<dbReference type="InterPro" id="IPR024764">
    <property type="entry name" value="TFIIIC_Znf"/>
</dbReference>
<dbReference type="SUPFAM" id="SSF50978">
    <property type="entry name" value="WD40 repeat-like"/>
    <property type="match status" value="1"/>
</dbReference>
<dbReference type="Pfam" id="PF12657">
    <property type="entry name" value="TFIIIC_delta"/>
    <property type="match status" value="1"/>
</dbReference>
<evidence type="ECO:0008006" key="5">
    <source>
        <dbReference type="Google" id="ProtNLM"/>
    </source>
</evidence>
<sequence>MTHPIHTALTLSTVIPHQNCLGWSEDGQLCVLTKSAVYILTPDHGLALSTPPDVKASIDDQSSAKPLGWYKTMIDMSSCPVRAWAEISDGWGTLSLGSLDVSIQAVTCSPSGLSSYGRCVLAILNTNMEVSLWEGTKNHLKGEWCMVSSPTHVPTCKMEEELSTCRILGIAWSAQPNFGISPAPLLDASLLAIGNRAGSITLRRFSRSRGERGQPTTTTVAKLELCDRWITQLAWSKWVASGTNKCTVVLAYAVSDGGIGLLQVSQTLEATVSSDAFVGDYDVERHVRVDVERFPELAILPDKRGITAMTWVDVSAQNTILVASKAGTVHLYSLSPFPLSPPLSLAHSPTYTPTHWYGSKCLAIQIQPSSAGSSSLSPVSGVFYVRDRDALLLALSDGSVHVMHGFSSEPTWDPAPTPSTLTEFSRTFFVRAQQHASFGVSSVPDYMDVNRIDGFVPYDSCGTVAWIYECVLVSRPTDFSYKHEAKHACTLLVAPFWSADDEWVVKTIEEKMDWSKGGNGMRCVTRVAPAHLLRGIFLHLADTTRFERLRGALLNILDCDMQEDPSTTIVFPEWTRPCSEEIKTRLRKSLATQFFGWESFLRIRMKLALADGCWKLCQDAQMRNDFGQAARIHLAAISHRVLRILVRHLTAIVTTLSPADVPFVLRVVVQSLLPGSPSDLSSEAQALSDKVNAMMAIGQGWDGLHEMCPACHVEVPLQDITQATCLKGHLWARCSVTSFILSTAMVRTCIGCNRKALLPPSQSFPTEDDSWMPVAARSWVVKELLEAVDRCLFCGNSFVRIV</sequence>
<dbReference type="GO" id="GO:0006384">
    <property type="term" value="P:transcription initiation at RNA polymerase III promoter"/>
    <property type="evidence" value="ECO:0007669"/>
    <property type="project" value="InterPro"/>
</dbReference>
<reference evidence="4" key="2">
    <citation type="submission" date="2015-01" db="EMBL/GenBank/DDBJ databases">
        <title>Evolutionary Origins and Diversification of the Mycorrhizal Mutualists.</title>
        <authorList>
            <consortium name="DOE Joint Genome Institute"/>
            <consortium name="Mycorrhizal Genomics Consortium"/>
            <person name="Kohler A."/>
            <person name="Kuo A."/>
            <person name="Nagy L.G."/>
            <person name="Floudas D."/>
            <person name="Copeland A."/>
            <person name="Barry K.W."/>
            <person name="Cichocki N."/>
            <person name="Veneault-Fourrey C."/>
            <person name="LaButti K."/>
            <person name="Lindquist E.A."/>
            <person name="Lipzen A."/>
            <person name="Lundell T."/>
            <person name="Morin E."/>
            <person name="Murat C."/>
            <person name="Riley R."/>
            <person name="Ohm R."/>
            <person name="Sun H."/>
            <person name="Tunlid A."/>
            <person name="Henrissat B."/>
            <person name="Grigoriev I.V."/>
            <person name="Hibbett D.S."/>
            <person name="Martin F."/>
        </authorList>
    </citation>
    <scope>NUCLEOTIDE SEQUENCE [LARGE SCALE GENOMIC DNA]</scope>
    <source>
        <strain evidence="4">441</strain>
    </source>
</reference>
<dbReference type="InterPro" id="IPR044230">
    <property type="entry name" value="GTF3C4"/>
</dbReference>
<evidence type="ECO:0000313" key="4">
    <source>
        <dbReference type="Proteomes" id="UP000054018"/>
    </source>
</evidence>
<dbReference type="Gene3D" id="2.130.10.10">
    <property type="entry name" value="YVTN repeat-like/Quinoprotein amine dehydrogenase"/>
    <property type="match status" value="1"/>
</dbReference>
<dbReference type="GO" id="GO:0004402">
    <property type="term" value="F:histone acetyltransferase activity"/>
    <property type="evidence" value="ECO:0007669"/>
    <property type="project" value="InterPro"/>
</dbReference>
<gene>
    <name evidence="3" type="ORF">PISMIDRAFT_109957</name>
</gene>
<evidence type="ECO:0000259" key="1">
    <source>
        <dbReference type="Pfam" id="PF12657"/>
    </source>
</evidence>
<feature type="domain" description="Transcription factor IIIC putative zinc-finger" evidence="2">
    <location>
        <begin position="701"/>
        <end position="798"/>
    </location>
</feature>
<keyword evidence="4" id="KW-1185">Reference proteome</keyword>
<feature type="domain" description="Transcription factor IIIC 90kDa subunit N-terminal" evidence="1">
    <location>
        <begin position="23"/>
        <end position="402"/>
    </location>
</feature>
<dbReference type="InterPro" id="IPR015943">
    <property type="entry name" value="WD40/YVTN_repeat-like_dom_sf"/>
</dbReference>
<dbReference type="PANTHER" id="PTHR15496:SF2">
    <property type="entry name" value="GENERAL TRANSCRIPTION FACTOR 3C POLYPEPTIDE 4"/>
    <property type="match status" value="1"/>
</dbReference>
<proteinExistence type="predicted"/>
<dbReference type="HOGENOM" id="CLU_008513_0_0_1"/>
<organism evidence="3 4">
    <name type="scientific">Pisolithus microcarpus 441</name>
    <dbReference type="NCBI Taxonomy" id="765257"/>
    <lineage>
        <taxon>Eukaryota</taxon>
        <taxon>Fungi</taxon>
        <taxon>Dikarya</taxon>
        <taxon>Basidiomycota</taxon>
        <taxon>Agaricomycotina</taxon>
        <taxon>Agaricomycetes</taxon>
        <taxon>Agaricomycetidae</taxon>
        <taxon>Boletales</taxon>
        <taxon>Sclerodermatineae</taxon>
        <taxon>Pisolithaceae</taxon>
        <taxon>Pisolithus</taxon>
    </lineage>
</organism>
<dbReference type="Proteomes" id="UP000054018">
    <property type="component" value="Unassembled WGS sequence"/>
</dbReference>
<dbReference type="InterPro" id="IPR024761">
    <property type="entry name" value="TFIIIC_delta_N"/>
</dbReference>
<protein>
    <recommendedName>
        <fullName evidence="5">Transcription factor IIIC 90kDa subunit N-terminal domain-containing protein</fullName>
    </recommendedName>
</protein>
<evidence type="ECO:0000313" key="3">
    <source>
        <dbReference type="EMBL" id="KIK18202.1"/>
    </source>
</evidence>
<dbReference type="OrthoDB" id="421374at2759"/>
<dbReference type="STRING" id="765257.A0A0C9Z6Z1"/>